<protein>
    <recommendedName>
        <fullName evidence="4">Prepilin-type cleavage/methylation domain-containing protein</fullName>
    </recommendedName>
</protein>
<sequence>MALPTLKNHLHRMLFKSKRLGISGFTLLELLVAMIVAGIVVSGLLYVIVELLQIDRRESILDQTQRDMQRALNYITDDIREAVYIYDDPTTVATQLSDSPARSVPILAFWRPDPVSNIPVCTLIADPIKKDECDVLRIRRSSYSLVIYFQKTRDSNPNWLGRSRIIRYELDKYSNMTTLALTSGYQDPASTDVSFSGWTRLGASTDGTKNVLVDFVDAPSTPYTKSPLSDSPPCSTLGANYKLVPSTAATTATPATSFFGCVRDPSPTIADASGNGNQDAYLFLRGSIDGAGGSIGIRTGNDSSLPTLETRVLMRGVIDKTPTN</sequence>
<name>A0A2W4US55_9CYAN</name>
<dbReference type="AlphaFoldDB" id="A0A2W4US55"/>
<gene>
    <name evidence="2" type="ORF">DCF25_01625</name>
</gene>
<dbReference type="SUPFAM" id="SSF54523">
    <property type="entry name" value="Pili subunits"/>
    <property type="match status" value="1"/>
</dbReference>
<dbReference type="InterPro" id="IPR045584">
    <property type="entry name" value="Pilin-like"/>
</dbReference>
<keyword evidence="1" id="KW-1133">Transmembrane helix</keyword>
<comment type="caution">
    <text evidence="2">The sequence shown here is derived from an EMBL/GenBank/DDBJ whole genome shotgun (WGS) entry which is preliminary data.</text>
</comment>
<reference evidence="3" key="1">
    <citation type="submission" date="2018-04" db="EMBL/GenBank/DDBJ databases">
        <authorList>
            <person name="Cornet L."/>
        </authorList>
    </citation>
    <scope>NUCLEOTIDE SEQUENCE [LARGE SCALE GENOMIC DNA]</scope>
</reference>
<feature type="transmembrane region" description="Helical" evidence="1">
    <location>
        <begin position="20"/>
        <end position="49"/>
    </location>
</feature>
<keyword evidence="1" id="KW-0812">Transmembrane</keyword>
<reference evidence="2 3" key="2">
    <citation type="submission" date="2018-06" db="EMBL/GenBank/DDBJ databases">
        <title>Metagenomic assembly of (sub)arctic Cyanobacteria and their associated microbiome from non-axenic cultures.</title>
        <authorList>
            <person name="Baurain D."/>
        </authorList>
    </citation>
    <scope>NUCLEOTIDE SEQUENCE [LARGE SCALE GENOMIC DNA]</scope>
    <source>
        <strain evidence="2">ULC129bin1</strain>
    </source>
</reference>
<dbReference type="NCBIfam" id="TIGR02532">
    <property type="entry name" value="IV_pilin_GFxxxE"/>
    <property type="match status" value="1"/>
</dbReference>
<evidence type="ECO:0000256" key="1">
    <source>
        <dbReference type="SAM" id="Phobius"/>
    </source>
</evidence>
<proteinExistence type="predicted"/>
<dbReference type="InterPro" id="IPR012902">
    <property type="entry name" value="N_methyl_site"/>
</dbReference>
<evidence type="ECO:0000313" key="3">
    <source>
        <dbReference type="Proteomes" id="UP000249354"/>
    </source>
</evidence>
<evidence type="ECO:0008006" key="4">
    <source>
        <dbReference type="Google" id="ProtNLM"/>
    </source>
</evidence>
<dbReference type="Pfam" id="PF07963">
    <property type="entry name" value="N_methyl"/>
    <property type="match status" value="1"/>
</dbReference>
<dbReference type="EMBL" id="QBMC01000005">
    <property type="protein sequence ID" value="PZO22974.1"/>
    <property type="molecule type" value="Genomic_DNA"/>
</dbReference>
<accession>A0A2W4US55</accession>
<dbReference type="Proteomes" id="UP000249354">
    <property type="component" value="Unassembled WGS sequence"/>
</dbReference>
<keyword evidence="1" id="KW-0472">Membrane</keyword>
<dbReference type="PROSITE" id="PS00409">
    <property type="entry name" value="PROKAR_NTER_METHYL"/>
    <property type="match status" value="1"/>
</dbReference>
<organism evidence="2 3">
    <name type="scientific">Leptolyngbya foveolarum</name>
    <dbReference type="NCBI Taxonomy" id="47253"/>
    <lineage>
        <taxon>Bacteria</taxon>
        <taxon>Bacillati</taxon>
        <taxon>Cyanobacteriota</taxon>
        <taxon>Cyanophyceae</taxon>
        <taxon>Leptolyngbyales</taxon>
        <taxon>Leptolyngbyaceae</taxon>
        <taxon>Leptolyngbya group</taxon>
        <taxon>Leptolyngbya</taxon>
    </lineage>
</organism>
<evidence type="ECO:0000313" key="2">
    <source>
        <dbReference type="EMBL" id="PZO22974.1"/>
    </source>
</evidence>